<dbReference type="VEuPathDB" id="AmoebaDB:DDB_G0277535"/>
<keyword evidence="4" id="KW-0732">Signal</keyword>
<dbReference type="eggNOG" id="KOG4499">
    <property type="taxonomic scope" value="Eukaryota"/>
</dbReference>
<dbReference type="KEGG" id="ddi:DDB_G0277535"/>
<dbReference type="GO" id="GO:0005509">
    <property type="term" value="F:calcium ion binding"/>
    <property type="evidence" value="ECO:0000318"/>
    <property type="project" value="GO_Central"/>
</dbReference>
<dbReference type="FunFam" id="2.120.10.30:FF:000295">
    <property type="entry name" value="Uncharacterized protein"/>
    <property type="match status" value="1"/>
</dbReference>
<keyword evidence="3" id="KW-0862">Zinc</keyword>
<dbReference type="HOGENOM" id="CLU_036110_3_1_1"/>
<dbReference type="PhylomeDB" id="Q54ZP3"/>
<protein>
    <submittedName>
        <fullName evidence="6">Senescence marker protein-30 family protein</fullName>
    </submittedName>
</protein>
<organism evidence="6 7">
    <name type="scientific">Dictyostelium discoideum</name>
    <name type="common">Social amoeba</name>
    <dbReference type="NCBI Taxonomy" id="44689"/>
    <lineage>
        <taxon>Eukaryota</taxon>
        <taxon>Amoebozoa</taxon>
        <taxon>Evosea</taxon>
        <taxon>Eumycetozoa</taxon>
        <taxon>Dictyostelia</taxon>
        <taxon>Dictyosteliales</taxon>
        <taxon>Dictyosteliaceae</taxon>
        <taxon>Dictyostelium</taxon>
    </lineage>
</organism>
<comment type="caution">
    <text evidence="6">The sequence shown here is derived from an EMBL/GenBank/DDBJ whole genome shotgun (WGS) entry which is preliminary data.</text>
</comment>
<dbReference type="GO" id="GO:0004341">
    <property type="term" value="F:gluconolactonase activity"/>
    <property type="evidence" value="ECO:0000318"/>
    <property type="project" value="GO_Central"/>
</dbReference>
<comment type="cofactor">
    <cofactor evidence="3">
        <name>Zn(2+)</name>
        <dbReference type="ChEBI" id="CHEBI:29105"/>
    </cofactor>
    <text evidence="3">Binds 1 divalent metal cation per subunit.</text>
</comment>
<evidence type="ECO:0000256" key="3">
    <source>
        <dbReference type="PIRSR" id="PIRSR605511-2"/>
    </source>
</evidence>
<feature type="active site" description="Proton donor/acceptor" evidence="2">
    <location>
        <position position="230"/>
    </location>
</feature>
<feature type="binding site" evidence="3">
    <location>
        <position position="48"/>
    </location>
    <ligand>
        <name>a divalent metal cation</name>
        <dbReference type="ChEBI" id="CHEBI:60240"/>
    </ligand>
</feature>
<evidence type="ECO:0000313" key="7">
    <source>
        <dbReference type="Proteomes" id="UP000002195"/>
    </source>
</evidence>
<feature type="domain" description="SMP-30/Gluconolactonase/LRE-like region" evidence="5">
    <location>
        <begin position="46"/>
        <end position="291"/>
    </location>
</feature>
<dbReference type="OMA" id="WAGTMRY"/>
<accession>Q54ZP3</accession>
<dbReference type="InParanoid" id="Q54ZP3"/>
<proteinExistence type="inferred from homology"/>
<dbReference type="FunCoup" id="Q54ZP3">
    <property type="interactions" value="4"/>
</dbReference>
<name>Q54ZP3_DICDI</name>
<dbReference type="InterPro" id="IPR011042">
    <property type="entry name" value="6-blade_b-propeller_TolB-like"/>
</dbReference>
<dbReference type="GeneID" id="8621016"/>
<evidence type="ECO:0000256" key="2">
    <source>
        <dbReference type="PIRSR" id="PIRSR605511-1"/>
    </source>
</evidence>
<dbReference type="STRING" id="44689.Q54ZP3"/>
<sequence>MKNFFYFVFLIPAILLLFSFHKMEGSQNFEAENVRATLVYPQHAVLGEGSIWSDTDQVLYWIDIEGKKLFIYNPKTNCNQEFGLSDLPGTVVQRTNGELLIAIRNGITSFNPHTKEFKVMAHPNTVANNRYNDGKCDSQGRFWVSTMSLEQDNPPKASLFKIDRDFHSEKIFDGVRIGNGLVWSIDQKKFYYIDTPTLNIDEMDYNAAQGTVSNRRHCISFENRNFGFPDGMTIDSEGKLWIAHWEGGRVTRWCPITKKLLLTVTVPNVSRVTSCAFGDSDLQSLYITTARRDGEPDSGSLFKYRFTNGIKGNVAFKFQG</sequence>
<feature type="binding site" evidence="3">
    <location>
        <position position="132"/>
    </location>
    <ligand>
        <name>substrate</name>
    </ligand>
</feature>
<feature type="binding site" evidence="3">
    <location>
        <position position="179"/>
    </location>
    <ligand>
        <name>a divalent metal cation</name>
        <dbReference type="ChEBI" id="CHEBI:60240"/>
    </ligand>
</feature>
<reference evidence="6 7" key="1">
    <citation type="journal article" date="2005" name="Nature">
        <title>The genome of the social amoeba Dictyostelium discoideum.</title>
        <authorList>
            <consortium name="The Dictyostelium discoideum Sequencing Consortium"/>
            <person name="Eichinger L."/>
            <person name="Pachebat J.A."/>
            <person name="Glockner G."/>
            <person name="Rajandream M.A."/>
            <person name="Sucgang R."/>
            <person name="Berriman M."/>
            <person name="Song J."/>
            <person name="Olsen R."/>
            <person name="Szafranski K."/>
            <person name="Xu Q."/>
            <person name="Tunggal B."/>
            <person name="Kummerfeld S."/>
            <person name="Madera M."/>
            <person name="Konfortov B.A."/>
            <person name="Rivero F."/>
            <person name="Bankier A.T."/>
            <person name="Lehmann R."/>
            <person name="Hamlin N."/>
            <person name="Davies R."/>
            <person name="Gaudet P."/>
            <person name="Fey P."/>
            <person name="Pilcher K."/>
            <person name="Chen G."/>
            <person name="Saunders D."/>
            <person name="Sodergren E."/>
            <person name="Davis P."/>
            <person name="Kerhornou A."/>
            <person name="Nie X."/>
            <person name="Hall N."/>
            <person name="Anjard C."/>
            <person name="Hemphill L."/>
            <person name="Bason N."/>
            <person name="Farbrother P."/>
            <person name="Desany B."/>
            <person name="Just E."/>
            <person name="Morio T."/>
            <person name="Rost R."/>
            <person name="Churcher C."/>
            <person name="Cooper J."/>
            <person name="Haydock S."/>
            <person name="van Driessche N."/>
            <person name="Cronin A."/>
            <person name="Goodhead I."/>
            <person name="Muzny D."/>
            <person name="Mourier T."/>
            <person name="Pain A."/>
            <person name="Lu M."/>
            <person name="Harper D."/>
            <person name="Lindsay R."/>
            <person name="Hauser H."/>
            <person name="James K."/>
            <person name="Quiles M."/>
            <person name="Madan Babu M."/>
            <person name="Saito T."/>
            <person name="Buchrieser C."/>
            <person name="Wardroper A."/>
            <person name="Felder M."/>
            <person name="Thangavelu M."/>
            <person name="Johnson D."/>
            <person name="Knights A."/>
            <person name="Loulseged H."/>
            <person name="Mungall K."/>
            <person name="Oliver K."/>
            <person name="Price C."/>
            <person name="Quail M.A."/>
            <person name="Urushihara H."/>
            <person name="Hernandez J."/>
            <person name="Rabbinowitsch E."/>
            <person name="Steffen D."/>
            <person name="Sanders M."/>
            <person name="Ma J."/>
            <person name="Kohara Y."/>
            <person name="Sharp S."/>
            <person name="Simmonds M."/>
            <person name="Spiegler S."/>
            <person name="Tivey A."/>
            <person name="Sugano S."/>
            <person name="White B."/>
            <person name="Walker D."/>
            <person name="Woodward J."/>
            <person name="Winckler T."/>
            <person name="Tanaka Y."/>
            <person name="Shaulsky G."/>
            <person name="Schleicher M."/>
            <person name="Weinstock G."/>
            <person name="Rosenthal A."/>
            <person name="Cox E.C."/>
            <person name="Chisholm R.L."/>
            <person name="Gibbs R."/>
            <person name="Loomis W.F."/>
            <person name="Platzer M."/>
            <person name="Kay R.R."/>
            <person name="Williams J."/>
            <person name="Dear P.H."/>
            <person name="Noegel A.A."/>
            <person name="Barrell B."/>
            <person name="Kuspa A."/>
        </authorList>
    </citation>
    <scope>NUCLEOTIDE SEQUENCE [LARGE SCALE GENOMIC DNA]</scope>
    <source>
        <strain evidence="6 7">AX4</strain>
    </source>
</reference>
<dbReference type="dictyBase" id="DDB_G0277535">
    <property type="gene designation" value="rgn"/>
</dbReference>
<evidence type="ECO:0000256" key="1">
    <source>
        <dbReference type="ARBA" id="ARBA00008853"/>
    </source>
</evidence>
<feature type="chain" id="PRO_5004249557" evidence="4">
    <location>
        <begin position="26"/>
        <end position="320"/>
    </location>
</feature>
<dbReference type="GO" id="GO:0019853">
    <property type="term" value="P:L-ascorbic acid biosynthetic process"/>
    <property type="evidence" value="ECO:0000318"/>
    <property type="project" value="GO_Central"/>
</dbReference>
<comment type="similarity">
    <text evidence="1">Belongs to the SMP-30/CGR1 family.</text>
</comment>
<gene>
    <name evidence="6" type="primary">rgn</name>
    <name evidence="6" type="ORF">DDB_G0277535</name>
</gene>
<dbReference type="PRINTS" id="PR01790">
    <property type="entry name" value="SMP30FAMILY"/>
</dbReference>
<dbReference type="PANTHER" id="PTHR10907:SF47">
    <property type="entry name" value="REGUCALCIN"/>
    <property type="match status" value="1"/>
</dbReference>
<keyword evidence="3" id="KW-0479">Metal-binding</keyword>
<dbReference type="SUPFAM" id="SSF63829">
    <property type="entry name" value="Calcium-dependent phosphotriesterase"/>
    <property type="match status" value="1"/>
</dbReference>
<dbReference type="Pfam" id="PF08450">
    <property type="entry name" value="SGL"/>
    <property type="match status" value="1"/>
</dbReference>
<dbReference type="InterPro" id="IPR005511">
    <property type="entry name" value="SMP-30"/>
</dbReference>
<evidence type="ECO:0000256" key="4">
    <source>
        <dbReference type="SAM" id="SignalP"/>
    </source>
</evidence>
<dbReference type="SMR" id="Q54ZP3"/>
<keyword evidence="7" id="KW-1185">Reference proteome</keyword>
<dbReference type="Gene3D" id="2.120.10.30">
    <property type="entry name" value="TolB, C-terminal domain"/>
    <property type="match status" value="1"/>
</dbReference>
<dbReference type="Proteomes" id="UP000002195">
    <property type="component" value="Unassembled WGS sequence"/>
</dbReference>
<dbReference type="PANTHER" id="PTHR10907">
    <property type="entry name" value="REGUCALCIN"/>
    <property type="match status" value="1"/>
</dbReference>
<dbReference type="PaxDb" id="44689-DDB0302427"/>
<dbReference type="RefSeq" id="XP_642599.1">
    <property type="nucleotide sequence ID" value="XM_637507.1"/>
</dbReference>
<evidence type="ECO:0000259" key="5">
    <source>
        <dbReference type="Pfam" id="PF08450"/>
    </source>
</evidence>
<feature type="binding site" evidence="3">
    <location>
        <position position="150"/>
    </location>
    <ligand>
        <name>substrate</name>
    </ligand>
</feature>
<feature type="signal peptide" evidence="4">
    <location>
        <begin position="1"/>
        <end position="25"/>
    </location>
</feature>
<dbReference type="EMBL" id="AAFI02000020">
    <property type="protein sequence ID" value="EAL68730.1"/>
    <property type="molecule type" value="Genomic_DNA"/>
</dbReference>
<dbReference type="AlphaFoldDB" id="Q54ZP3"/>
<feature type="binding site" evidence="3">
    <location>
        <position position="130"/>
    </location>
    <ligand>
        <name>substrate</name>
    </ligand>
</feature>
<evidence type="ECO:0000313" key="6">
    <source>
        <dbReference type="EMBL" id="EAL68730.1"/>
    </source>
</evidence>
<dbReference type="InterPro" id="IPR013658">
    <property type="entry name" value="SGL"/>
</dbReference>
<feature type="binding site" evidence="3">
    <location>
        <position position="230"/>
    </location>
    <ligand>
        <name>a divalent metal cation</name>
        <dbReference type="ChEBI" id="CHEBI:60240"/>
    </ligand>
</feature>